<comment type="caution">
    <text evidence="4">The sequence shown here is derived from an EMBL/GenBank/DDBJ whole genome shotgun (WGS) entry which is preliminary data.</text>
</comment>
<dbReference type="GO" id="GO:0050667">
    <property type="term" value="P:homocysteine metabolic process"/>
    <property type="evidence" value="ECO:0007669"/>
    <property type="project" value="TreeGrafter"/>
</dbReference>
<dbReference type="GO" id="GO:0046872">
    <property type="term" value="F:metal ion binding"/>
    <property type="evidence" value="ECO:0007669"/>
    <property type="project" value="UniProtKB-KW"/>
</dbReference>
<dbReference type="Proteomes" id="UP000471648">
    <property type="component" value="Unassembled WGS sequence"/>
</dbReference>
<evidence type="ECO:0000256" key="2">
    <source>
        <dbReference type="ARBA" id="ARBA00023285"/>
    </source>
</evidence>
<dbReference type="PROSITE" id="PS51332">
    <property type="entry name" value="B12_BINDING"/>
    <property type="match status" value="1"/>
</dbReference>
<accession>A0A6N9VKZ7</accession>
<keyword evidence="1" id="KW-0479">Metal-binding</keyword>
<feature type="non-terminal residue" evidence="4">
    <location>
        <position position="196"/>
    </location>
</feature>
<dbReference type="RefSeq" id="WP_203681079.1">
    <property type="nucleotide sequence ID" value="NZ_JAAGME010001488.1"/>
</dbReference>
<gene>
    <name evidence="4" type="ORF">G3I39_34865</name>
</gene>
<dbReference type="Gene3D" id="1.10.1240.10">
    <property type="entry name" value="Methionine synthase domain"/>
    <property type="match status" value="1"/>
</dbReference>
<dbReference type="GO" id="GO:0046653">
    <property type="term" value="P:tetrahydrofolate metabolic process"/>
    <property type="evidence" value="ECO:0007669"/>
    <property type="project" value="TreeGrafter"/>
</dbReference>
<keyword evidence="2" id="KW-0170">Cobalt</keyword>
<proteinExistence type="predicted"/>
<dbReference type="EMBL" id="JAAGME010001488">
    <property type="protein sequence ID" value="NEB72215.1"/>
    <property type="molecule type" value="Genomic_DNA"/>
</dbReference>
<dbReference type="InterPro" id="IPR003759">
    <property type="entry name" value="Cbl-bd_cap"/>
</dbReference>
<evidence type="ECO:0000259" key="3">
    <source>
        <dbReference type="PROSITE" id="PS51332"/>
    </source>
</evidence>
<dbReference type="SUPFAM" id="SSF52242">
    <property type="entry name" value="Cobalamin (vitamin B12)-binding domain"/>
    <property type="match status" value="1"/>
</dbReference>
<dbReference type="PANTHER" id="PTHR45833">
    <property type="entry name" value="METHIONINE SYNTHASE"/>
    <property type="match status" value="1"/>
</dbReference>
<dbReference type="Pfam" id="PF02607">
    <property type="entry name" value="B12-binding_2"/>
    <property type="match status" value="1"/>
</dbReference>
<dbReference type="InterPro" id="IPR006158">
    <property type="entry name" value="Cobalamin-bd"/>
</dbReference>
<dbReference type="AlphaFoldDB" id="A0A6N9VKZ7"/>
<name>A0A6N9VKZ7_STRMI</name>
<feature type="domain" description="B12-binding" evidence="3">
    <location>
        <begin position="99"/>
        <end position="196"/>
    </location>
</feature>
<evidence type="ECO:0000313" key="4">
    <source>
        <dbReference type="EMBL" id="NEB72215.1"/>
    </source>
</evidence>
<dbReference type="Gene3D" id="3.40.50.280">
    <property type="entry name" value="Cobalamin-binding domain"/>
    <property type="match status" value="1"/>
</dbReference>
<dbReference type="PANTHER" id="PTHR45833:SF1">
    <property type="entry name" value="METHIONINE SYNTHASE"/>
    <property type="match status" value="1"/>
</dbReference>
<evidence type="ECO:0000256" key="1">
    <source>
        <dbReference type="ARBA" id="ARBA00022723"/>
    </source>
</evidence>
<dbReference type="InterPro" id="IPR036594">
    <property type="entry name" value="Meth_synthase_dom"/>
</dbReference>
<dbReference type="GO" id="GO:0008705">
    <property type="term" value="F:methionine synthase activity"/>
    <property type="evidence" value="ECO:0007669"/>
    <property type="project" value="TreeGrafter"/>
</dbReference>
<evidence type="ECO:0000313" key="5">
    <source>
        <dbReference type="Proteomes" id="UP000471648"/>
    </source>
</evidence>
<organism evidence="4 5">
    <name type="scientific">Streptomyces microflavus</name>
    <name type="common">Streptomyces lipmanii</name>
    <dbReference type="NCBI Taxonomy" id="1919"/>
    <lineage>
        <taxon>Bacteria</taxon>
        <taxon>Bacillati</taxon>
        <taxon>Actinomycetota</taxon>
        <taxon>Actinomycetes</taxon>
        <taxon>Kitasatosporales</taxon>
        <taxon>Streptomycetaceae</taxon>
        <taxon>Streptomyces</taxon>
    </lineage>
</organism>
<dbReference type="Pfam" id="PF02310">
    <property type="entry name" value="B12-binding"/>
    <property type="match status" value="1"/>
</dbReference>
<reference evidence="4 5" key="1">
    <citation type="submission" date="2020-01" db="EMBL/GenBank/DDBJ databases">
        <title>Insect and environment-associated Actinomycetes.</title>
        <authorList>
            <person name="Currrie C."/>
            <person name="Chevrette M."/>
            <person name="Carlson C."/>
            <person name="Stubbendieck R."/>
            <person name="Wendt-Pienkowski E."/>
        </authorList>
    </citation>
    <scope>NUCLEOTIDE SEQUENCE [LARGE SCALE GENOMIC DNA]</scope>
    <source>
        <strain evidence="4 5">SID14438</strain>
    </source>
</reference>
<protein>
    <submittedName>
        <fullName evidence="4">Cobalamin-binding protein</fullName>
    </submittedName>
</protein>
<dbReference type="InterPro" id="IPR036724">
    <property type="entry name" value="Cobalamin-bd_sf"/>
</dbReference>
<sequence>MTTTTVDATGLDTLRGDLWAAVTGRDEFRAADVVLRALDAGTPAETVLLDVIAPVQARVGRAWQADRLTVAQEHAATAIAERVVAALAHHSAHRPAPYGGRITVACVDQEWHVLPARLLAEVLTLRGWKVDFLGAQVPTQHLVAHLHSTGADAVALSSSIATRLPTAHSAITACQAVGVPVLAGGAAFGADGRYAR</sequence>
<dbReference type="GO" id="GO:0031419">
    <property type="term" value="F:cobalamin binding"/>
    <property type="evidence" value="ECO:0007669"/>
    <property type="project" value="InterPro"/>
</dbReference>
<dbReference type="GO" id="GO:0005829">
    <property type="term" value="C:cytosol"/>
    <property type="evidence" value="ECO:0007669"/>
    <property type="project" value="TreeGrafter"/>
</dbReference>
<dbReference type="InterPro" id="IPR050554">
    <property type="entry name" value="Met_Synthase/Corrinoid"/>
</dbReference>